<comment type="caution">
    <text evidence="1">The sequence shown here is derived from an EMBL/GenBank/DDBJ whole genome shotgun (WGS) entry which is preliminary data.</text>
</comment>
<accession>A0ABP8WHY1</accession>
<organism evidence="1 2">
    <name type="scientific">Promicromonospora umidemergens</name>
    <dbReference type="NCBI Taxonomy" id="629679"/>
    <lineage>
        <taxon>Bacteria</taxon>
        <taxon>Bacillati</taxon>
        <taxon>Actinomycetota</taxon>
        <taxon>Actinomycetes</taxon>
        <taxon>Micrococcales</taxon>
        <taxon>Promicromonosporaceae</taxon>
        <taxon>Promicromonospora</taxon>
    </lineage>
</organism>
<dbReference type="EMBL" id="BAABHM010000004">
    <property type="protein sequence ID" value="GAA4690183.1"/>
    <property type="molecule type" value="Genomic_DNA"/>
</dbReference>
<evidence type="ECO:0000313" key="1">
    <source>
        <dbReference type="EMBL" id="GAA4690183.1"/>
    </source>
</evidence>
<sequence>MPSTASVATRPAKLAQPVFPVTSDREVAETGWDGTGGIVRFAGGWAGLGDTGQPYGGARDWTVRPPVD</sequence>
<gene>
    <name evidence="1" type="ORF">GCM10023198_06160</name>
</gene>
<dbReference type="Proteomes" id="UP001500843">
    <property type="component" value="Unassembled WGS sequence"/>
</dbReference>
<evidence type="ECO:0000313" key="2">
    <source>
        <dbReference type="Proteomes" id="UP001500843"/>
    </source>
</evidence>
<name>A0ABP8WHY1_9MICO</name>
<protein>
    <submittedName>
        <fullName evidence="1">Uncharacterized protein</fullName>
    </submittedName>
</protein>
<keyword evidence="2" id="KW-1185">Reference proteome</keyword>
<proteinExistence type="predicted"/>
<reference evidence="2" key="1">
    <citation type="journal article" date="2019" name="Int. J. Syst. Evol. Microbiol.">
        <title>The Global Catalogue of Microorganisms (GCM) 10K type strain sequencing project: providing services to taxonomists for standard genome sequencing and annotation.</title>
        <authorList>
            <consortium name="The Broad Institute Genomics Platform"/>
            <consortium name="The Broad Institute Genome Sequencing Center for Infectious Disease"/>
            <person name="Wu L."/>
            <person name="Ma J."/>
        </authorList>
    </citation>
    <scope>NUCLEOTIDE SEQUENCE [LARGE SCALE GENOMIC DNA]</scope>
    <source>
        <strain evidence="2">JCM 17975</strain>
    </source>
</reference>